<dbReference type="InterPro" id="IPR043128">
    <property type="entry name" value="Rev_trsase/Diguanyl_cyclase"/>
</dbReference>
<evidence type="ECO:0000313" key="3">
    <source>
        <dbReference type="Proteomes" id="UP000694865"/>
    </source>
</evidence>
<dbReference type="GeneID" id="100367656"/>
<keyword evidence="3" id="KW-1185">Reference proteome</keyword>
<dbReference type="InterPro" id="IPR007053">
    <property type="entry name" value="LRAT_dom"/>
</dbReference>
<proteinExistence type="predicted"/>
<dbReference type="Gene3D" id="3.30.70.270">
    <property type="match status" value="1"/>
</dbReference>
<evidence type="ECO:0000256" key="1">
    <source>
        <dbReference type="SAM" id="MobiDB-lite"/>
    </source>
</evidence>
<evidence type="ECO:0000313" key="4">
    <source>
        <dbReference type="RefSeq" id="XP_006812818.1"/>
    </source>
</evidence>
<protein>
    <submittedName>
        <fullName evidence="4">Uncharacterized protein LOC100367656</fullName>
    </submittedName>
</protein>
<reference evidence="4" key="1">
    <citation type="submission" date="2025-08" db="UniProtKB">
        <authorList>
            <consortium name="RefSeq"/>
        </authorList>
    </citation>
    <scope>IDENTIFICATION</scope>
    <source>
        <tissue evidence="4">Testes</tissue>
    </source>
</reference>
<dbReference type="SUPFAM" id="SSF56672">
    <property type="entry name" value="DNA/RNA polymerases"/>
    <property type="match status" value="1"/>
</dbReference>
<dbReference type="PROSITE" id="PS51934">
    <property type="entry name" value="LRAT"/>
    <property type="match status" value="1"/>
</dbReference>
<sequence>MPLFHDIDESGLNPGDHIYVWRTLYLYSHHGIVAEKKRGVWQIIHFTGDESKSKSTARIRITSLEEFKDNDDIRLYRYDSSLAVCRLKRSGTCCPVPSDPVEDVLRRARECLDEGLPEDGEYNLLVNNCEHFCLYGHPWWACKLKRRGTCCPESSDPVDDVLRRARECFDKGLPEDGSVIVQIVTLLMIFGQTFACTSSYDRREWKLQEYAKARSRRLTGRDGGSDDYNSHNPATETVGNRSYDVTTLQRKKGVFGKSYILLEMKANQETARIRITSLEEFKEDSDGDIRLYRYDHPWLACKLKRRGTCCTEPSDPVEDVLRRARNCLDEGLPEDGEYDLLDGVRTYPAKTEALHMWPVRQSAKEIKTFLGFARYYYRYVKDFVKTAKPLNELTRINVMTEDNFQSSNGLWSVRLHLKRQLTTTPRLTTPPVLAYEKPFKSRTQDRTGCGSVSRP</sequence>
<dbReference type="PANTHER" id="PTHR46137:SF3">
    <property type="entry name" value="OS05G0310600 PROTEIN"/>
    <property type="match status" value="1"/>
</dbReference>
<gene>
    <name evidence="4" type="primary">LOC100367656</name>
</gene>
<dbReference type="Proteomes" id="UP000694865">
    <property type="component" value="Unplaced"/>
</dbReference>
<feature type="compositionally biased region" description="Polar residues" evidence="1">
    <location>
        <begin position="230"/>
        <end position="239"/>
    </location>
</feature>
<name>A0ABM0LYH7_SACKO</name>
<accession>A0ABM0LYH7</accession>
<dbReference type="RefSeq" id="XP_006812818.1">
    <property type="nucleotide sequence ID" value="XM_006812755.1"/>
</dbReference>
<evidence type="ECO:0000259" key="2">
    <source>
        <dbReference type="PROSITE" id="PS51934"/>
    </source>
</evidence>
<dbReference type="InterPro" id="IPR043502">
    <property type="entry name" value="DNA/RNA_pol_sf"/>
</dbReference>
<feature type="domain" description="LRAT" evidence="2">
    <location>
        <begin position="19"/>
        <end position="149"/>
    </location>
</feature>
<organism evidence="3 4">
    <name type="scientific">Saccoglossus kowalevskii</name>
    <name type="common">Acorn worm</name>
    <dbReference type="NCBI Taxonomy" id="10224"/>
    <lineage>
        <taxon>Eukaryota</taxon>
        <taxon>Metazoa</taxon>
        <taxon>Hemichordata</taxon>
        <taxon>Enteropneusta</taxon>
        <taxon>Harrimaniidae</taxon>
        <taxon>Saccoglossus</taxon>
    </lineage>
</organism>
<dbReference type="PANTHER" id="PTHR46137">
    <property type="entry name" value="OS05G0310600 PROTEIN"/>
    <property type="match status" value="1"/>
</dbReference>
<feature type="region of interest" description="Disordered" evidence="1">
    <location>
        <begin position="218"/>
        <end position="239"/>
    </location>
</feature>
<dbReference type="Pfam" id="PF04970">
    <property type="entry name" value="LRAT"/>
    <property type="match status" value="1"/>
</dbReference>
<dbReference type="Gene3D" id="3.90.1720.10">
    <property type="entry name" value="endopeptidase domain like (from Nostoc punctiforme)"/>
    <property type="match status" value="1"/>
</dbReference>